<evidence type="ECO:0000256" key="2">
    <source>
        <dbReference type="ARBA" id="ARBA00022617"/>
    </source>
</evidence>
<proteinExistence type="inferred from homology"/>
<dbReference type="SUPFAM" id="SSF55856">
    <property type="entry name" value="Cytochrome b5-like heme/steroid binding domain"/>
    <property type="match status" value="1"/>
</dbReference>
<dbReference type="PROSITE" id="PS00191">
    <property type="entry name" value="CYTOCHROME_B5_1"/>
    <property type="match status" value="1"/>
</dbReference>
<dbReference type="GO" id="GO:0046872">
    <property type="term" value="F:metal ion binding"/>
    <property type="evidence" value="ECO:0007669"/>
    <property type="project" value="UniProtKB-UniRule"/>
</dbReference>
<dbReference type="FunCoup" id="A0A078AF75">
    <property type="interactions" value="200"/>
</dbReference>
<dbReference type="SMART" id="SM01117">
    <property type="entry name" value="Cyt-b5"/>
    <property type="match status" value="1"/>
</dbReference>
<evidence type="ECO:0000313" key="11">
    <source>
        <dbReference type="Proteomes" id="UP000039865"/>
    </source>
</evidence>
<gene>
    <name evidence="10" type="primary">Contig3581.g3825</name>
    <name evidence="10" type="ORF">STYLEM_9173</name>
</gene>
<sequence>MDDENKAQQAQDRQITKDEITAHSAEGDCWLLIEGKVYDVSPYMDKHPGGSDILLANASGQDASEAYEDADHSKRAKEMLKKYFIGVLAQ</sequence>
<dbReference type="InterPro" id="IPR036400">
    <property type="entry name" value="Cyt_B5-like_heme/steroid_sf"/>
</dbReference>
<dbReference type="Proteomes" id="UP000039865">
    <property type="component" value="Unassembled WGS sequence"/>
</dbReference>
<dbReference type="PROSITE" id="PS50255">
    <property type="entry name" value="CYTOCHROME_B5_2"/>
    <property type="match status" value="1"/>
</dbReference>
<name>A0A078AF75_STYLE</name>
<accession>A0A078AF75</accession>
<evidence type="ECO:0000256" key="6">
    <source>
        <dbReference type="ARBA" id="ARBA00023136"/>
    </source>
</evidence>
<feature type="domain" description="Cytochrome b5 heme-binding" evidence="9">
    <location>
        <begin position="12"/>
        <end position="89"/>
    </location>
</feature>
<evidence type="ECO:0000259" key="9">
    <source>
        <dbReference type="PROSITE" id="PS50255"/>
    </source>
</evidence>
<evidence type="ECO:0000256" key="3">
    <source>
        <dbReference type="ARBA" id="ARBA00022692"/>
    </source>
</evidence>
<organism evidence="10 11">
    <name type="scientific">Stylonychia lemnae</name>
    <name type="common">Ciliate</name>
    <dbReference type="NCBI Taxonomy" id="5949"/>
    <lineage>
        <taxon>Eukaryota</taxon>
        <taxon>Sar</taxon>
        <taxon>Alveolata</taxon>
        <taxon>Ciliophora</taxon>
        <taxon>Intramacronucleata</taxon>
        <taxon>Spirotrichea</taxon>
        <taxon>Stichotrichia</taxon>
        <taxon>Sporadotrichida</taxon>
        <taxon>Oxytrichidae</taxon>
        <taxon>Stylonychinae</taxon>
        <taxon>Stylonychia</taxon>
    </lineage>
</organism>
<comment type="subcellular location">
    <subcellularLocation>
        <location evidence="1">Membrane</location>
    </subcellularLocation>
</comment>
<evidence type="ECO:0000256" key="4">
    <source>
        <dbReference type="ARBA" id="ARBA00022723"/>
    </source>
</evidence>
<reference evidence="10 11" key="1">
    <citation type="submission" date="2014-06" db="EMBL/GenBank/DDBJ databases">
        <authorList>
            <person name="Swart Estienne"/>
        </authorList>
    </citation>
    <scope>NUCLEOTIDE SEQUENCE [LARGE SCALE GENOMIC DNA]</scope>
    <source>
        <strain evidence="10 11">130c</strain>
    </source>
</reference>
<dbReference type="OMA" id="PEHEQTH"/>
<dbReference type="Pfam" id="PF00173">
    <property type="entry name" value="Cyt-b5"/>
    <property type="match status" value="1"/>
</dbReference>
<dbReference type="InterPro" id="IPR001199">
    <property type="entry name" value="Cyt_B5-like_heme/steroid-bd"/>
</dbReference>
<dbReference type="Gene3D" id="3.10.120.10">
    <property type="entry name" value="Cytochrome b5-like heme/steroid binding domain"/>
    <property type="match status" value="1"/>
</dbReference>
<keyword evidence="2 8" id="KW-0349">Heme</keyword>
<dbReference type="GO" id="GO:0016020">
    <property type="term" value="C:membrane"/>
    <property type="evidence" value="ECO:0007669"/>
    <property type="project" value="UniProtKB-SubCell"/>
</dbReference>
<evidence type="ECO:0000256" key="1">
    <source>
        <dbReference type="ARBA" id="ARBA00004370"/>
    </source>
</evidence>
<dbReference type="OrthoDB" id="260519at2759"/>
<dbReference type="InParanoid" id="A0A078AF75"/>
<keyword evidence="11" id="KW-1185">Reference proteome</keyword>
<keyword evidence="5 8" id="KW-0408">Iron</keyword>
<keyword evidence="6" id="KW-0472">Membrane</keyword>
<keyword evidence="3" id="KW-0812">Transmembrane</keyword>
<protein>
    <submittedName>
        <fullName evidence="10">Cytochrome b5</fullName>
    </submittedName>
</protein>
<evidence type="ECO:0000256" key="5">
    <source>
        <dbReference type="ARBA" id="ARBA00023004"/>
    </source>
</evidence>
<dbReference type="AlphaFoldDB" id="A0A078AF75"/>
<dbReference type="PANTHER" id="PTHR19359">
    <property type="entry name" value="CYTOCHROME B5"/>
    <property type="match status" value="1"/>
</dbReference>
<dbReference type="InterPro" id="IPR018506">
    <property type="entry name" value="Cyt_B5_heme-BS"/>
</dbReference>
<dbReference type="EMBL" id="CCKQ01008712">
    <property type="protein sequence ID" value="CDW80177.1"/>
    <property type="molecule type" value="Genomic_DNA"/>
</dbReference>
<evidence type="ECO:0000256" key="8">
    <source>
        <dbReference type="RuleBase" id="RU362121"/>
    </source>
</evidence>
<dbReference type="InterPro" id="IPR050668">
    <property type="entry name" value="Cytochrome_b5"/>
</dbReference>
<comment type="similarity">
    <text evidence="7 8">Belongs to the cytochrome b5 family.</text>
</comment>
<dbReference type="GO" id="GO:0020037">
    <property type="term" value="F:heme binding"/>
    <property type="evidence" value="ECO:0007669"/>
    <property type="project" value="UniProtKB-UniRule"/>
</dbReference>
<keyword evidence="4 8" id="KW-0479">Metal-binding</keyword>
<evidence type="ECO:0000256" key="7">
    <source>
        <dbReference type="ARBA" id="ARBA00038168"/>
    </source>
</evidence>
<dbReference type="PRINTS" id="PR00363">
    <property type="entry name" value="CYTOCHROMEB5"/>
</dbReference>
<dbReference type="FunFam" id="3.10.120.10:FF:000002">
    <property type="entry name" value="Cytochrome b5 type B"/>
    <property type="match status" value="1"/>
</dbReference>
<evidence type="ECO:0000313" key="10">
    <source>
        <dbReference type="EMBL" id="CDW80177.1"/>
    </source>
</evidence>